<feature type="compositionally biased region" description="Basic residues" evidence="1">
    <location>
        <begin position="129"/>
        <end position="155"/>
    </location>
</feature>
<evidence type="ECO:0000313" key="2">
    <source>
        <dbReference type="EMBL" id="CAA9217794.1"/>
    </source>
</evidence>
<feature type="region of interest" description="Disordered" evidence="1">
    <location>
        <begin position="1"/>
        <end position="90"/>
    </location>
</feature>
<feature type="compositionally biased region" description="Low complexity" evidence="1">
    <location>
        <begin position="267"/>
        <end position="279"/>
    </location>
</feature>
<feature type="non-terminal residue" evidence="2">
    <location>
        <position position="287"/>
    </location>
</feature>
<organism evidence="2">
    <name type="scientific">uncultured Acetobacteraceae bacterium</name>
    <dbReference type="NCBI Taxonomy" id="169975"/>
    <lineage>
        <taxon>Bacteria</taxon>
        <taxon>Pseudomonadati</taxon>
        <taxon>Pseudomonadota</taxon>
        <taxon>Alphaproteobacteria</taxon>
        <taxon>Acetobacterales</taxon>
        <taxon>Acetobacteraceae</taxon>
        <taxon>environmental samples</taxon>
    </lineage>
</organism>
<sequence>DERHHHRLPRPAGRLFRPRLPRRLPWLDHPALPELRGSDGRGARRPSGARHAALRELPRRPGARHPPLPAGQRPFGGGRALRAGGALPPGAARRDALHLEARAQPPRGAGAGARHPARASVDAGDRGGHGRRRAPRRRDGRGGGRGHRQRPRRRDLRAAHPAPQRGGRVAQHHALLRLRPRAADAPAGCAGLRDDLRFPRPQHTRRALQGAGRFRHQRREHDQAGELHARRRVHRHAIPGRRGRPSGAPRGEAGAGGVGLLLARAAGAGDLSRAPLPGGTPRGGGRL</sequence>
<feature type="compositionally biased region" description="Basic residues" evidence="1">
    <location>
        <begin position="229"/>
        <end position="244"/>
    </location>
</feature>
<name>A0A6J4H9V7_9PROT</name>
<dbReference type="GO" id="GO:0004664">
    <property type="term" value="F:prephenate dehydratase activity"/>
    <property type="evidence" value="ECO:0007669"/>
    <property type="project" value="UniProtKB-EC"/>
</dbReference>
<feature type="region of interest" description="Disordered" evidence="1">
    <location>
        <begin position="105"/>
        <end position="171"/>
    </location>
</feature>
<feature type="region of interest" description="Disordered" evidence="1">
    <location>
        <begin position="209"/>
        <end position="255"/>
    </location>
</feature>
<proteinExistence type="predicted"/>
<keyword evidence="2" id="KW-0456">Lyase</keyword>
<evidence type="ECO:0000256" key="1">
    <source>
        <dbReference type="SAM" id="MobiDB-lite"/>
    </source>
</evidence>
<dbReference type="EMBL" id="CADCTG010000052">
    <property type="protein sequence ID" value="CAA9217794.1"/>
    <property type="molecule type" value="Genomic_DNA"/>
</dbReference>
<feature type="compositionally biased region" description="Basic and acidic residues" evidence="1">
    <location>
        <begin position="219"/>
        <end position="228"/>
    </location>
</feature>
<dbReference type="EC" id="4.2.1.51" evidence="2"/>
<reference evidence="2" key="1">
    <citation type="submission" date="2020-02" db="EMBL/GenBank/DDBJ databases">
        <authorList>
            <person name="Meier V. D."/>
        </authorList>
    </citation>
    <scope>NUCLEOTIDE SEQUENCE</scope>
    <source>
        <strain evidence="2">AVDCRST_MAG08</strain>
    </source>
</reference>
<accession>A0A6J4H9V7</accession>
<feature type="region of interest" description="Disordered" evidence="1">
    <location>
        <begin position="267"/>
        <end position="287"/>
    </location>
</feature>
<protein>
    <submittedName>
        <fullName evidence="2">Prephenate dehydratase</fullName>
        <ecNumber evidence="2">4.2.1.51</ecNumber>
    </submittedName>
</protein>
<feature type="compositionally biased region" description="Low complexity" evidence="1">
    <location>
        <begin position="105"/>
        <end position="114"/>
    </location>
</feature>
<gene>
    <name evidence="2" type="ORF">AVDCRST_MAG08-486</name>
</gene>
<feature type="compositionally biased region" description="Low complexity" evidence="1">
    <location>
        <begin position="80"/>
        <end position="90"/>
    </location>
</feature>
<dbReference type="AlphaFoldDB" id="A0A6J4H9V7"/>
<feature type="non-terminal residue" evidence="2">
    <location>
        <position position="1"/>
    </location>
</feature>